<proteinExistence type="inferred from homology"/>
<dbReference type="OrthoDB" id="9809061at2"/>
<keyword evidence="2" id="KW-0694">RNA-binding</keyword>
<comment type="function">
    <text evidence="2">A key translational regulator that binds mRNA to regulate translation initiation and/or mRNA stability. Mediates global changes in gene expression, shifting from rapid growth to stress survival by linking envelope stress, the stringent response and the catabolite repression systems. Usually binds in the 5'-UTR; binding at or near the Shine-Dalgarno sequence prevents ribosome-binding, repressing translation, binding elsewhere in the 5'-UTR can activate translation and/or stabilize the mRNA. Its function is antagonized by small RNA(s).</text>
</comment>
<name>A0A917JT55_9GAMM</name>
<dbReference type="GO" id="GO:0006402">
    <property type="term" value="P:mRNA catabolic process"/>
    <property type="evidence" value="ECO:0007669"/>
    <property type="project" value="InterPro"/>
</dbReference>
<evidence type="ECO:0000256" key="2">
    <source>
        <dbReference type="HAMAP-Rule" id="MF_00167"/>
    </source>
</evidence>
<dbReference type="Pfam" id="PF02599">
    <property type="entry name" value="CsrA"/>
    <property type="match status" value="1"/>
</dbReference>
<dbReference type="Proteomes" id="UP000630149">
    <property type="component" value="Unassembled WGS sequence"/>
</dbReference>
<evidence type="ECO:0000313" key="3">
    <source>
        <dbReference type="EMBL" id="GGI82631.1"/>
    </source>
</evidence>
<keyword evidence="2" id="KW-0963">Cytoplasm</keyword>
<comment type="similarity">
    <text evidence="2">Belongs to the CsrA/RsmA family.</text>
</comment>
<keyword evidence="4" id="KW-1185">Reference proteome</keyword>
<dbReference type="InterPro" id="IPR003751">
    <property type="entry name" value="CsrA"/>
</dbReference>
<dbReference type="GO" id="GO:0045947">
    <property type="term" value="P:negative regulation of translational initiation"/>
    <property type="evidence" value="ECO:0007669"/>
    <property type="project" value="UniProtKB-UniRule"/>
</dbReference>
<gene>
    <name evidence="3" type="primary">lvrC</name>
    <name evidence="2" type="synonym">csrA</name>
    <name evidence="3" type="ORF">GCM10007966_09060</name>
</gene>
<dbReference type="SUPFAM" id="SSF117130">
    <property type="entry name" value="CsrA-like"/>
    <property type="match status" value="1"/>
</dbReference>
<dbReference type="GO" id="GO:0048027">
    <property type="term" value="F:mRNA 5'-UTR binding"/>
    <property type="evidence" value="ECO:0007669"/>
    <property type="project" value="UniProtKB-UniRule"/>
</dbReference>
<dbReference type="GO" id="GO:0045948">
    <property type="term" value="P:positive regulation of translational initiation"/>
    <property type="evidence" value="ECO:0007669"/>
    <property type="project" value="UniProtKB-UniRule"/>
</dbReference>
<dbReference type="HAMAP" id="MF_00167">
    <property type="entry name" value="CsrA"/>
    <property type="match status" value="1"/>
</dbReference>
<dbReference type="EMBL" id="BMOB01000003">
    <property type="protein sequence ID" value="GGI82631.1"/>
    <property type="molecule type" value="Genomic_DNA"/>
</dbReference>
<comment type="subunit">
    <text evidence="2">Homodimer; the beta-strands of each monomer intercalate to form a hydrophobic core, while the alpha-helices form wings that extend away from the core.</text>
</comment>
<evidence type="ECO:0000256" key="1">
    <source>
        <dbReference type="ARBA" id="ARBA00023159"/>
    </source>
</evidence>
<organism evidence="3 4">
    <name type="scientific">Legionella impletisoli</name>
    <dbReference type="NCBI Taxonomy" id="343510"/>
    <lineage>
        <taxon>Bacteria</taxon>
        <taxon>Pseudomonadati</taxon>
        <taxon>Pseudomonadota</taxon>
        <taxon>Gammaproteobacteria</taxon>
        <taxon>Legionellales</taxon>
        <taxon>Legionellaceae</taxon>
        <taxon>Legionella</taxon>
    </lineage>
</organism>
<dbReference type="RefSeq" id="WP_131776165.1">
    <property type="nucleotide sequence ID" value="NZ_BMOB01000003.1"/>
</dbReference>
<reference evidence="3" key="1">
    <citation type="journal article" date="2014" name="Int. J. Syst. Evol. Microbiol.">
        <title>Complete genome sequence of Corynebacterium casei LMG S-19264T (=DSM 44701T), isolated from a smear-ripened cheese.</title>
        <authorList>
            <consortium name="US DOE Joint Genome Institute (JGI-PGF)"/>
            <person name="Walter F."/>
            <person name="Albersmeier A."/>
            <person name="Kalinowski J."/>
            <person name="Ruckert C."/>
        </authorList>
    </citation>
    <scope>NUCLEOTIDE SEQUENCE</scope>
    <source>
        <strain evidence="3">JCM 13919</strain>
    </source>
</reference>
<dbReference type="GO" id="GO:0005737">
    <property type="term" value="C:cytoplasm"/>
    <property type="evidence" value="ECO:0007669"/>
    <property type="project" value="UniProtKB-SubCell"/>
</dbReference>
<dbReference type="AlphaFoldDB" id="A0A917JT55"/>
<keyword evidence="1 2" id="KW-0010">Activator</keyword>
<keyword evidence="2" id="KW-0678">Repressor</keyword>
<dbReference type="Gene3D" id="2.60.40.4380">
    <property type="entry name" value="Translational regulator CsrA"/>
    <property type="match status" value="1"/>
</dbReference>
<reference evidence="3" key="2">
    <citation type="submission" date="2020-09" db="EMBL/GenBank/DDBJ databases">
        <authorList>
            <person name="Sun Q."/>
            <person name="Ohkuma M."/>
        </authorList>
    </citation>
    <scope>NUCLEOTIDE SEQUENCE</scope>
    <source>
        <strain evidence="3">JCM 13919</strain>
    </source>
</reference>
<dbReference type="GO" id="GO:0006109">
    <property type="term" value="P:regulation of carbohydrate metabolic process"/>
    <property type="evidence" value="ECO:0007669"/>
    <property type="project" value="UniProtKB-UniRule"/>
</dbReference>
<accession>A0A917JT55</accession>
<protein>
    <recommendedName>
        <fullName evidence="2">Translational regulator CsrA</fullName>
    </recommendedName>
    <alternativeName>
        <fullName evidence="2">Carbon storage regulator</fullName>
    </alternativeName>
</protein>
<evidence type="ECO:0000313" key="4">
    <source>
        <dbReference type="Proteomes" id="UP000630149"/>
    </source>
</evidence>
<dbReference type="InterPro" id="IPR036107">
    <property type="entry name" value="CsrA_sf"/>
</dbReference>
<sequence length="66" mass="7354">MLILYRKKGEQIMIDKGSIQLKVMDVNADNGVIAIGFKAPAHVDIDREEIFWKKLLTSPAVEGANL</sequence>
<comment type="caution">
    <text evidence="3">The sequence shown here is derived from an EMBL/GenBank/DDBJ whole genome shotgun (WGS) entry which is preliminary data.</text>
</comment>
<comment type="subcellular location">
    <subcellularLocation>
        <location evidence="2">Cytoplasm</location>
    </subcellularLocation>
</comment>
<keyword evidence="2" id="KW-0810">Translation regulation</keyword>